<feature type="region of interest" description="Disordered" evidence="1">
    <location>
        <begin position="1019"/>
        <end position="1069"/>
    </location>
</feature>
<protein>
    <recommendedName>
        <fullName evidence="2">Telomeric single stranded DNA binding POT1/Cdc13 domain-containing protein</fullName>
    </recommendedName>
</protein>
<feature type="compositionally biased region" description="Acidic residues" evidence="1">
    <location>
        <begin position="694"/>
        <end position="730"/>
    </location>
</feature>
<feature type="region of interest" description="Disordered" evidence="1">
    <location>
        <begin position="928"/>
        <end position="975"/>
    </location>
</feature>
<comment type="caution">
    <text evidence="3">The sequence shown here is derived from an EMBL/GenBank/DDBJ whole genome shotgun (WGS) entry which is preliminary data.</text>
</comment>
<evidence type="ECO:0000313" key="4">
    <source>
        <dbReference type="Proteomes" id="UP001595075"/>
    </source>
</evidence>
<proteinExistence type="predicted"/>
<evidence type="ECO:0000313" key="3">
    <source>
        <dbReference type="EMBL" id="KAL2062620.1"/>
    </source>
</evidence>
<feature type="compositionally biased region" description="Acidic residues" evidence="1">
    <location>
        <begin position="241"/>
        <end position="251"/>
    </location>
</feature>
<gene>
    <name evidence="3" type="ORF">VTL71DRAFT_5692</name>
</gene>
<dbReference type="SMART" id="SM00976">
    <property type="entry name" value="Telo_bind"/>
    <property type="match status" value="1"/>
</dbReference>
<keyword evidence="4" id="KW-1185">Reference proteome</keyword>
<dbReference type="SUPFAM" id="SSF50249">
    <property type="entry name" value="Nucleic acid-binding proteins"/>
    <property type="match status" value="1"/>
</dbReference>
<feature type="compositionally biased region" description="Acidic residues" evidence="1">
    <location>
        <begin position="845"/>
        <end position="857"/>
    </location>
</feature>
<feature type="compositionally biased region" description="Polar residues" evidence="1">
    <location>
        <begin position="833"/>
        <end position="844"/>
    </location>
</feature>
<feature type="compositionally biased region" description="Basic and acidic residues" evidence="1">
    <location>
        <begin position="344"/>
        <end position="354"/>
    </location>
</feature>
<feature type="compositionally biased region" description="Acidic residues" evidence="1">
    <location>
        <begin position="864"/>
        <end position="875"/>
    </location>
</feature>
<feature type="region of interest" description="Disordered" evidence="1">
    <location>
        <begin position="1086"/>
        <end position="1333"/>
    </location>
</feature>
<feature type="region of interest" description="Disordered" evidence="1">
    <location>
        <begin position="213"/>
        <end position="265"/>
    </location>
</feature>
<reference evidence="3 4" key="1">
    <citation type="journal article" date="2024" name="Commun. Biol.">
        <title>Comparative genomic analysis of thermophilic fungi reveals convergent evolutionary adaptations and gene losses.</title>
        <authorList>
            <person name="Steindorff A.S."/>
            <person name="Aguilar-Pontes M.V."/>
            <person name="Robinson A.J."/>
            <person name="Andreopoulos B."/>
            <person name="LaButti K."/>
            <person name="Kuo A."/>
            <person name="Mondo S."/>
            <person name="Riley R."/>
            <person name="Otillar R."/>
            <person name="Haridas S."/>
            <person name="Lipzen A."/>
            <person name="Grimwood J."/>
            <person name="Schmutz J."/>
            <person name="Clum A."/>
            <person name="Reid I.D."/>
            <person name="Moisan M.C."/>
            <person name="Butler G."/>
            <person name="Nguyen T.T.M."/>
            <person name="Dewar K."/>
            <person name="Conant G."/>
            <person name="Drula E."/>
            <person name="Henrissat B."/>
            <person name="Hansel C."/>
            <person name="Singer S."/>
            <person name="Hutchinson M.I."/>
            <person name="de Vries R.P."/>
            <person name="Natvig D.O."/>
            <person name="Powell A.J."/>
            <person name="Tsang A."/>
            <person name="Grigoriev I.V."/>
        </authorList>
    </citation>
    <scope>NUCLEOTIDE SEQUENCE [LARGE SCALE GENOMIC DNA]</scope>
    <source>
        <strain evidence="3 4">CBS 494.80</strain>
    </source>
</reference>
<feature type="compositionally biased region" description="Basic and acidic residues" evidence="1">
    <location>
        <begin position="1089"/>
        <end position="1100"/>
    </location>
</feature>
<feature type="region of interest" description="Disordered" evidence="1">
    <location>
        <begin position="559"/>
        <end position="913"/>
    </location>
</feature>
<feature type="compositionally biased region" description="Basic and acidic residues" evidence="1">
    <location>
        <begin position="636"/>
        <end position="647"/>
    </location>
</feature>
<dbReference type="CDD" id="cd04497">
    <property type="entry name" value="hPOT1_OB1_like"/>
    <property type="match status" value="1"/>
</dbReference>
<dbReference type="Gene3D" id="2.40.50.140">
    <property type="entry name" value="Nucleic acid-binding proteins"/>
    <property type="match status" value="1"/>
</dbReference>
<feature type="domain" description="Telomeric single stranded DNA binding POT1/Cdc13" evidence="2">
    <location>
        <begin position="1380"/>
        <end position="1521"/>
    </location>
</feature>
<accession>A0ABR4BY97</accession>
<sequence length="1550" mass="168730">MAGETNGAIALKDTEHIPIAQLSPSLTTPATRAIKAVVTLTWPYSSATGSVAFLLSEPDFRLRRTRGQVRVRFSGSSAKAVAASGIASGDEVVLSLDGVEWVSDDATIVTPGRGVEFELRYTERLLLEFKQEGSEEVKNVDLDHPPPEEPAAAPAQIPTPEPEETLLPTSTPMVKRTAVGIIHGDEFSSPAFIKRARTSYGSLFESEDDIFAEDGSIPGKGRKKTRLSSSWRYASRSPSPEAEELEVESMDTSETMPEPAPKPTPMMADEGCQTVDFGDHDSTEDMAQVLADLSRQAVNVGKTAYPVLNGSAFLGPQQTTGKFLTGSTDTAGLPTIRTEMLAQEHEVPEVEPPKSPRLQPVPSDSLSLVSPLLSMKHGILSHPNGELSSNKAGHLFSDPDNSREDPFPPEQVNHQQTPQDKIHADGDTLDNTIGEEEDIYSASPAGRREQDLETGFSGFPEQNITNDGMDIPIFDNQFISENQYGQWQSAGAHLSNTASPRNGNLVEGSHEGRFLDSIGEDNENEELGVGVEMPHSEYPEMEDGLLGQITSAWGASSVTYPELPDLGVQADPYTHQTPQSTGMSRSQSGQSPVVDLTESDGEAHSQAGLQRSGGEYEDFIGGDSGEGALEPPEGQSIDHSDDGNFKEDDFDSVQTSAIPNDQYDDEDAEADGEEEGDYEEDAEEVYTKIPSAFESDEEGDEQMEDYDQDEEGSFDEEERSYDEEESEDEQLPQPKVRSQPEVIDLLSSDDEDEAPAKAAVSAVNSHRSSPDKEVNYPQIPEDDSENSNGESELDENEHLPLAELSEIKTSLPGPQPDYSSGEEDEAEDDDEMPTNTVLQHGGTDSENEDSENPDQDSDSQRGDSEDDDVVSEEPVSEVPQEILARVTEAIGDLDSELGPQKDEIANGTDYISLPPEELELGGMEVESPSRLVARNPSPLRKSPERPSLFNSVFGLDGAHDEPRFGTSYRSMSRDEGTLPTSALLQKVFSAAPIEALSKEGNLQLPTPEDTQVSRMTVSIENSFSSAKDSHTPSHVVPDEKDAERVDESQDVQDSAEVGSPISEVMSSPVTRIQTFSETVTVTLEVSEDTDMRDVDGHEVETYTEEVTETSDVVRASEKSPMKEVSEIEGSLEPPEEYQLMADDEPVSDDEPVIDDESVEEDEPIEEDGPIESEPMEEHEKLYSSEPEEETIVLTPTVVTAESQLGIGPRSLRSHDSDGHPPSRPQSSPVPENTDEPEIHTESPRRSTRRTNASLKAVETMRENIRPVTPNKASTASTKEKPKPASSSKVDAAPTIPAENTQPVTPVKPRGVAQATSSDNEESPLLVFKNQDTPKGHDASIEFALEASDASSPAQHNLRKPPVADFKLRLKRALRTELSEFTALKVLRYQLTKKLDFLAVATTTPPEPQRAKNGPRQYQITFNITDPSIAPSGVTEVQVFRPYKDALPIIKAGDGILLRNFLVMSVQQSRTGGPAFALRSTQEDASSWAVFKDDEEVEIRGPPVEYGDAEKNHVMQLKTWYAELDSVAMAKIARANGDKSAAGSAAGKKKK</sequence>
<feature type="compositionally biased region" description="Acidic residues" evidence="1">
    <location>
        <begin position="820"/>
        <end position="832"/>
    </location>
</feature>
<feature type="compositionally biased region" description="Basic and acidic residues" evidence="1">
    <location>
        <begin position="136"/>
        <end position="147"/>
    </location>
</feature>
<feature type="compositionally biased region" description="Acidic residues" evidence="1">
    <location>
        <begin position="780"/>
        <end position="795"/>
    </location>
</feature>
<dbReference type="EMBL" id="JAZHXI010000016">
    <property type="protein sequence ID" value="KAL2062620.1"/>
    <property type="molecule type" value="Genomic_DNA"/>
</dbReference>
<feature type="region of interest" description="Disordered" evidence="1">
    <location>
        <begin position="344"/>
        <end position="363"/>
    </location>
</feature>
<evidence type="ECO:0000259" key="2">
    <source>
        <dbReference type="SMART" id="SM00976"/>
    </source>
</evidence>
<dbReference type="Proteomes" id="UP001595075">
    <property type="component" value="Unassembled WGS sequence"/>
</dbReference>
<dbReference type="InterPro" id="IPR012340">
    <property type="entry name" value="NA-bd_OB-fold"/>
</dbReference>
<feature type="region of interest" description="Disordered" evidence="1">
    <location>
        <begin position="380"/>
        <end position="424"/>
    </location>
</feature>
<dbReference type="InterPro" id="IPR011564">
    <property type="entry name" value="Telomer_end-bd_POT1/Cdc13"/>
</dbReference>
<feature type="compositionally biased region" description="Polar residues" evidence="1">
    <location>
        <begin position="574"/>
        <end position="591"/>
    </location>
</feature>
<name>A0ABR4BY97_9HELO</name>
<feature type="compositionally biased region" description="Acidic residues" evidence="1">
    <location>
        <begin position="1141"/>
        <end position="1174"/>
    </location>
</feature>
<feature type="compositionally biased region" description="Acidic residues" evidence="1">
    <location>
        <begin position="662"/>
        <end position="684"/>
    </location>
</feature>
<feature type="region of interest" description="Disordered" evidence="1">
    <location>
        <begin position="136"/>
        <end position="170"/>
    </location>
</feature>
<evidence type="ECO:0000256" key="1">
    <source>
        <dbReference type="SAM" id="MobiDB-lite"/>
    </source>
</evidence>
<feature type="compositionally biased region" description="Basic and acidic residues" evidence="1">
    <location>
        <begin position="1027"/>
        <end position="1047"/>
    </location>
</feature>
<feature type="compositionally biased region" description="Basic and acidic residues" evidence="1">
    <location>
        <begin position="1114"/>
        <end position="1125"/>
    </location>
</feature>
<organism evidence="3 4">
    <name type="scientific">Oculimacula yallundae</name>
    <dbReference type="NCBI Taxonomy" id="86028"/>
    <lineage>
        <taxon>Eukaryota</taxon>
        <taxon>Fungi</taxon>
        <taxon>Dikarya</taxon>
        <taxon>Ascomycota</taxon>
        <taxon>Pezizomycotina</taxon>
        <taxon>Leotiomycetes</taxon>
        <taxon>Helotiales</taxon>
        <taxon>Ploettnerulaceae</taxon>
        <taxon>Oculimacula</taxon>
    </lineage>
</organism>
<feature type="compositionally biased region" description="Low complexity" evidence="1">
    <location>
        <begin position="227"/>
        <end position="239"/>
    </location>
</feature>